<dbReference type="Proteomes" id="UP001589688">
    <property type="component" value="Unassembled WGS sequence"/>
</dbReference>
<proteinExistence type="predicted"/>
<dbReference type="InterPro" id="IPR016193">
    <property type="entry name" value="Cytidine_deaminase-like"/>
</dbReference>
<dbReference type="InterPro" id="IPR037081">
    <property type="entry name" value="Hyp_TM1506"/>
</dbReference>
<organism evidence="1 2">
    <name type="scientific">Hallella seregens ATCC 51272</name>
    <dbReference type="NCBI Taxonomy" id="1336250"/>
    <lineage>
        <taxon>Bacteria</taxon>
        <taxon>Pseudomonadati</taxon>
        <taxon>Bacteroidota</taxon>
        <taxon>Bacteroidia</taxon>
        <taxon>Bacteroidales</taxon>
        <taxon>Prevotellaceae</taxon>
        <taxon>Hallella</taxon>
    </lineage>
</organism>
<dbReference type="RefSeq" id="WP_005845134.1">
    <property type="nucleotide sequence ID" value="NZ_JBHLZF010000002.1"/>
</dbReference>
<dbReference type="EMBL" id="JBHLZF010000002">
    <property type="protein sequence ID" value="MFB9898395.1"/>
    <property type="molecule type" value="Genomic_DNA"/>
</dbReference>
<reference evidence="1 2" key="1">
    <citation type="submission" date="2024-09" db="EMBL/GenBank/DDBJ databases">
        <authorList>
            <person name="Sun Q."/>
            <person name="Mori K."/>
        </authorList>
    </citation>
    <scope>NUCLEOTIDE SEQUENCE [LARGE SCALE GENOMIC DNA]</scope>
    <source>
        <strain evidence="1 2">ATCC 51272</strain>
    </source>
</reference>
<accession>A0ABV5ZM05</accession>
<sequence>MMQELIDTLHIEQCSLVILHEGNIRTFNGHGVRRLYNLINEEPELFLDAKLAVKAVGRSAARMMVDGGVAEVYADIISQQAFDVLRDAGIVVKCEKKVDHQTFLNIWRKLGEMAEAVA</sequence>
<protein>
    <submittedName>
        <fullName evidence="1">DUF1893 domain-containing protein</fullName>
    </submittedName>
</protein>
<dbReference type="Pfam" id="PF08973">
    <property type="entry name" value="TM1506"/>
    <property type="match status" value="1"/>
</dbReference>
<evidence type="ECO:0000313" key="1">
    <source>
        <dbReference type="EMBL" id="MFB9898395.1"/>
    </source>
</evidence>
<name>A0ABV5ZM05_9BACT</name>
<gene>
    <name evidence="1" type="ORF">ACFFK8_11465</name>
</gene>
<keyword evidence="2" id="KW-1185">Reference proteome</keyword>
<dbReference type="InterPro" id="IPR015067">
    <property type="entry name" value="DUF1893_TM1506-like"/>
</dbReference>
<comment type="caution">
    <text evidence="1">The sequence shown here is derived from an EMBL/GenBank/DDBJ whole genome shotgun (WGS) entry which is preliminary data.</text>
</comment>
<evidence type="ECO:0000313" key="2">
    <source>
        <dbReference type="Proteomes" id="UP001589688"/>
    </source>
</evidence>
<dbReference type="Gene3D" id="3.40.140.30">
    <property type="entry name" value="Hypothetical protein TM1506"/>
    <property type="match status" value="1"/>
</dbReference>
<dbReference type="SUPFAM" id="SSF53927">
    <property type="entry name" value="Cytidine deaminase-like"/>
    <property type="match status" value="1"/>
</dbReference>